<feature type="transmembrane region" description="Helical" evidence="1">
    <location>
        <begin position="20"/>
        <end position="41"/>
    </location>
</feature>
<comment type="caution">
    <text evidence="2">The sequence shown here is derived from an EMBL/GenBank/DDBJ whole genome shotgun (WGS) entry which is preliminary data.</text>
</comment>
<dbReference type="NCBIfam" id="TIGR02532">
    <property type="entry name" value="IV_pilin_GFxxxE"/>
    <property type="match status" value="1"/>
</dbReference>
<reference evidence="2 3" key="1">
    <citation type="submission" date="2019-08" db="EMBL/GenBank/DDBJ databases">
        <title>In-depth cultivation of the pig gut microbiome towards novel bacterial diversity and tailored functional studies.</title>
        <authorList>
            <person name="Wylensek D."/>
            <person name="Hitch T.C.A."/>
            <person name="Clavel T."/>
        </authorList>
    </citation>
    <scope>NUCLEOTIDE SEQUENCE [LARGE SCALE GENOMIC DNA]</scope>
    <source>
        <strain evidence="2 3">BBE-744-WT-12</strain>
    </source>
</reference>
<dbReference type="SUPFAM" id="SSF54523">
    <property type="entry name" value="Pili subunits"/>
    <property type="match status" value="1"/>
</dbReference>
<keyword evidence="1" id="KW-0812">Transmembrane</keyword>
<dbReference type="PANTHER" id="PTHR30093:SF2">
    <property type="entry name" value="TYPE II SECRETION SYSTEM PROTEIN H"/>
    <property type="match status" value="1"/>
</dbReference>
<keyword evidence="3" id="KW-1185">Reference proteome</keyword>
<keyword evidence="1" id="KW-0472">Membrane</keyword>
<dbReference type="Proteomes" id="UP000435649">
    <property type="component" value="Unassembled WGS sequence"/>
</dbReference>
<evidence type="ECO:0000313" key="3">
    <source>
        <dbReference type="Proteomes" id="UP000435649"/>
    </source>
</evidence>
<gene>
    <name evidence="2" type="ORF">FYJ85_09950</name>
</gene>
<name>A0A844G314_9BACT</name>
<dbReference type="Pfam" id="PF07963">
    <property type="entry name" value="N_methyl"/>
    <property type="match status" value="1"/>
</dbReference>
<dbReference type="AlphaFoldDB" id="A0A844G314"/>
<accession>A0A844G314</accession>
<dbReference type="InterPro" id="IPR012902">
    <property type="entry name" value="N_methyl_site"/>
</dbReference>
<sequence length="253" mass="28061">MKQSSKRPSGSGRNSFGFTLIELLVVIAIIAILAAMLLPALNKARARAHKISCATNLKTMGTGIALYADSYDSYVPYGHWSSSWDHHSRIWTQLLYGVIGNAKVFQCPADSSRLPLEHEVFYFYDQNDQEISRYNSYGVNGNIAGSFSQPNVASDNWLTWPAVKIVSLKAPSRQVYATDYAGTGTTAKFIYAAPEIPLDYAFESLVKSHGDSINLLCTDGHVSSARPRLTDASWSNEFRWWRDTTRLAGGAYE</sequence>
<proteinExistence type="predicted"/>
<evidence type="ECO:0000313" key="2">
    <source>
        <dbReference type="EMBL" id="MST97364.1"/>
    </source>
</evidence>
<evidence type="ECO:0000256" key="1">
    <source>
        <dbReference type="SAM" id="Phobius"/>
    </source>
</evidence>
<dbReference type="RefSeq" id="WP_154418261.1">
    <property type="nucleotide sequence ID" value="NZ_CALXOB010000043.1"/>
</dbReference>
<dbReference type="EMBL" id="VUNS01000009">
    <property type="protein sequence ID" value="MST97364.1"/>
    <property type="molecule type" value="Genomic_DNA"/>
</dbReference>
<keyword evidence="1" id="KW-1133">Transmembrane helix</keyword>
<dbReference type="Gene3D" id="3.30.700.10">
    <property type="entry name" value="Glycoprotein, Type 4 Pilin"/>
    <property type="match status" value="1"/>
</dbReference>
<protein>
    <submittedName>
        <fullName evidence="2">Prepilin-type N-terminal cleavage/methylation domain-containing protein</fullName>
    </submittedName>
</protein>
<dbReference type="PANTHER" id="PTHR30093">
    <property type="entry name" value="GENERAL SECRETION PATHWAY PROTEIN G"/>
    <property type="match status" value="1"/>
</dbReference>
<dbReference type="InterPro" id="IPR045584">
    <property type="entry name" value="Pilin-like"/>
</dbReference>
<organism evidence="2 3">
    <name type="scientific">Victivallis lenta</name>
    <dbReference type="NCBI Taxonomy" id="2606640"/>
    <lineage>
        <taxon>Bacteria</taxon>
        <taxon>Pseudomonadati</taxon>
        <taxon>Lentisphaerota</taxon>
        <taxon>Lentisphaeria</taxon>
        <taxon>Victivallales</taxon>
        <taxon>Victivallaceae</taxon>
        <taxon>Victivallis</taxon>
    </lineage>
</organism>